<reference evidence="2" key="2">
    <citation type="submission" date="2021-12" db="EMBL/GenBank/DDBJ databases">
        <title>Resequencing data analysis of finger millet.</title>
        <authorList>
            <person name="Hatakeyama M."/>
            <person name="Aluri S."/>
            <person name="Balachadran M.T."/>
            <person name="Sivarajan S.R."/>
            <person name="Poveda L."/>
            <person name="Shimizu-Inatsugi R."/>
            <person name="Schlapbach R."/>
            <person name="Sreeman S.M."/>
            <person name="Shimizu K.K."/>
        </authorList>
    </citation>
    <scope>NUCLEOTIDE SEQUENCE</scope>
</reference>
<dbReference type="AlphaFoldDB" id="A0AAV5DL32"/>
<dbReference type="Proteomes" id="UP001054889">
    <property type="component" value="Unassembled WGS sequence"/>
</dbReference>
<protein>
    <submittedName>
        <fullName evidence="2">Uncharacterized protein</fullName>
    </submittedName>
</protein>
<accession>A0AAV5DL32</accession>
<evidence type="ECO:0000313" key="2">
    <source>
        <dbReference type="EMBL" id="GJN11759.1"/>
    </source>
</evidence>
<feature type="compositionally biased region" description="Polar residues" evidence="1">
    <location>
        <begin position="26"/>
        <end position="36"/>
    </location>
</feature>
<reference evidence="2" key="1">
    <citation type="journal article" date="2018" name="DNA Res.">
        <title>Multiple hybrid de novo genome assembly of finger millet, an orphan allotetraploid crop.</title>
        <authorList>
            <person name="Hatakeyama M."/>
            <person name="Aluri S."/>
            <person name="Balachadran M.T."/>
            <person name="Sivarajan S.R."/>
            <person name="Patrignani A."/>
            <person name="Gruter S."/>
            <person name="Poveda L."/>
            <person name="Shimizu-Inatsugi R."/>
            <person name="Baeten J."/>
            <person name="Francoijs K.J."/>
            <person name="Nataraja K.N."/>
            <person name="Reddy Y.A.N."/>
            <person name="Phadnis S."/>
            <person name="Ravikumar R.L."/>
            <person name="Schlapbach R."/>
            <person name="Sreeman S.M."/>
            <person name="Shimizu K.K."/>
        </authorList>
    </citation>
    <scope>NUCLEOTIDE SEQUENCE</scope>
</reference>
<feature type="region of interest" description="Disordered" evidence="1">
    <location>
        <begin position="26"/>
        <end position="55"/>
    </location>
</feature>
<keyword evidence="3" id="KW-1185">Reference proteome</keyword>
<name>A0AAV5DL32_ELECO</name>
<gene>
    <name evidence="2" type="primary">ga29976</name>
    <name evidence="2" type="ORF">PR202_ga29976</name>
</gene>
<feature type="compositionally biased region" description="Acidic residues" evidence="1">
    <location>
        <begin position="406"/>
        <end position="422"/>
    </location>
</feature>
<comment type="caution">
    <text evidence="2">The sequence shown here is derived from an EMBL/GenBank/DDBJ whole genome shotgun (WGS) entry which is preliminary data.</text>
</comment>
<evidence type="ECO:0000256" key="1">
    <source>
        <dbReference type="SAM" id="MobiDB-lite"/>
    </source>
</evidence>
<feature type="region of interest" description="Disordered" evidence="1">
    <location>
        <begin position="348"/>
        <end position="435"/>
    </location>
</feature>
<sequence>MKKIDEEIKKGLNIIRTVGAPNQASALQRAEQNVPKNGNRGPKIGNRGAKIGNSGHPRIISTSEHLAPLAKNAGKSNHSPSILHHLNQDLTSRINIHSKYSGIVKDKDATLSSIELSREAKMKQGPVHSSNFIKGSLQANRLKAMPGLVHNTKNQLNIDHGATKGINSESEPNVIGGMKNKNTRCEPGLKTSSDTNLNIPKKRRKYIDTNDDDIDEDDPTRLPSHHATLKDCNAIVSLPFHSNSESAPNLDKGVTKGINVESGPNAVGGMKDKNMRCEPLLGPKTSSGSNLNMPKKSRKYIVANGDVDDFDDHRRDEDDPIRLPLHHATLKDGNGNVNVSPPFLSYNESGPNVDQGVSKGINSESCPNVVGGMKDKNTRGEPLPGPKTSSYTNLNKPKKRRKYIDTNDDVDDIDDNQRDEDDCTRLPSHHSTLKA</sequence>
<feature type="region of interest" description="Disordered" evidence="1">
    <location>
        <begin position="159"/>
        <end position="196"/>
    </location>
</feature>
<organism evidence="2 3">
    <name type="scientific">Eleusine coracana subsp. coracana</name>
    <dbReference type="NCBI Taxonomy" id="191504"/>
    <lineage>
        <taxon>Eukaryota</taxon>
        <taxon>Viridiplantae</taxon>
        <taxon>Streptophyta</taxon>
        <taxon>Embryophyta</taxon>
        <taxon>Tracheophyta</taxon>
        <taxon>Spermatophyta</taxon>
        <taxon>Magnoliopsida</taxon>
        <taxon>Liliopsida</taxon>
        <taxon>Poales</taxon>
        <taxon>Poaceae</taxon>
        <taxon>PACMAD clade</taxon>
        <taxon>Chloridoideae</taxon>
        <taxon>Cynodonteae</taxon>
        <taxon>Eleusininae</taxon>
        <taxon>Eleusine</taxon>
    </lineage>
</organism>
<proteinExistence type="predicted"/>
<evidence type="ECO:0000313" key="3">
    <source>
        <dbReference type="Proteomes" id="UP001054889"/>
    </source>
</evidence>
<dbReference type="EMBL" id="BQKI01000019">
    <property type="protein sequence ID" value="GJN11759.1"/>
    <property type="molecule type" value="Genomic_DNA"/>
</dbReference>